<dbReference type="SUPFAM" id="SSF52540">
    <property type="entry name" value="P-loop containing nucleoside triphosphate hydrolases"/>
    <property type="match status" value="1"/>
</dbReference>
<dbReference type="InterPro" id="IPR000795">
    <property type="entry name" value="T_Tr_GTP-bd_dom"/>
</dbReference>
<dbReference type="Pfam" id="PF00679">
    <property type="entry name" value="EFG_C"/>
    <property type="match status" value="1"/>
</dbReference>
<organism evidence="11">
    <name type="scientific">Absidia glauca</name>
    <name type="common">Pin mould</name>
    <dbReference type="NCBI Taxonomy" id="4829"/>
    <lineage>
        <taxon>Eukaryota</taxon>
        <taxon>Fungi</taxon>
        <taxon>Fungi incertae sedis</taxon>
        <taxon>Mucoromycota</taxon>
        <taxon>Mucoromycotina</taxon>
        <taxon>Mucoromycetes</taxon>
        <taxon>Mucorales</taxon>
        <taxon>Cunninghamellaceae</taxon>
        <taxon>Absidia</taxon>
    </lineage>
</organism>
<dbReference type="GO" id="GO:0005829">
    <property type="term" value="C:cytosol"/>
    <property type="evidence" value="ECO:0007669"/>
    <property type="project" value="TreeGrafter"/>
</dbReference>
<dbReference type="CDD" id="cd01681">
    <property type="entry name" value="aeEF2_snRNP_like_IV"/>
    <property type="match status" value="1"/>
</dbReference>
<gene>
    <name evidence="11" type="primary">ABSGL_09435.1 scaffold 11253</name>
</gene>
<dbReference type="GO" id="GO:0005739">
    <property type="term" value="C:mitochondrion"/>
    <property type="evidence" value="ECO:0007669"/>
    <property type="project" value="UniProtKB-SubCell"/>
</dbReference>
<dbReference type="InterPro" id="IPR007741">
    <property type="entry name" value="Ribosomal_mL43/mS25/NADH_DH"/>
</dbReference>
<name>A0A163K1N8_ABSGL</name>
<evidence type="ECO:0000256" key="4">
    <source>
        <dbReference type="ARBA" id="ARBA00022741"/>
    </source>
</evidence>
<evidence type="ECO:0000256" key="1">
    <source>
        <dbReference type="ARBA" id="ARBA00004173"/>
    </source>
</evidence>
<dbReference type="Pfam" id="PF03764">
    <property type="entry name" value="EFG_IV"/>
    <property type="match status" value="1"/>
</dbReference>
<accession>A0A163K1N8</accession>
<dbReference type="SUPFAM" id="SSF54980">
    <property type="entry name" value="EF-G C-terminal domain-like"/>
    <property type="match status" value="2"/>
</dbReference>
<dbReference type="PANTHER" id="PTHR42908:SF10">
    <property type="entry name" value="EUKARYOTIC TRANSLATION ELONGATION FACTOR 2"/>
    <property type="match status" value="1"/>
</dbReference>
<reference evidence="11" key="1">
    <citation type="submission" date="2016-04" db="EMBL/GenBank/DDBJ databases">
        <authorList>
            <person name="Evans L.H."/>
            <person name="Alamgir A."/>
            <person name="Owens N."/>
            <person name="Weber N.D."/>
            <person name="Virtaneva K."/>
            <person name="Barbian K."/>
            <person name="Babar A."/>
            <person name="Rosenke K."/>
        </authorList>
    </citation>
    <scope>NUCLEOTIDE SEQUENCE [LARGE SCALE GENOMIC DNA]</scope>
    <source>
        <strain evidence="11">CBS 101.48</strain>
    </source>
</reference>
<dbReference type="InterPro" id="IPR020568">
    <property type="entry name" value="Ribosomal_Su5_D2-typ_SF"/>
</dbReference>
<dbReference type="OrthoDB" id="364892at2759"/>
<dbReference type="GO" id="GO:0043022">
    <property type="term" value="F:ribosome binding"/>
    <property type="evidence" value="ECO:0007669"/>
    <property type="project" value="TreeGrafter"/>
</dbReference>
<dbReference type="Gene3D" id="3.40.50.300">
    <property type="entry name" value="P-loop containing nucleotide triphosphate hydrolases"/>
    <property type="match status" value="1"/>
</dbReference>
<keyword evidence="3" id="KW-0963">Cytoplasm</keyword>
<dbReference type="PANTHER" id="PTHR42908">
    <property type="entry name" value="TRANSLATION ELONGATION FACTOR-RELATED"/>
    <property type="match status" value="1"/>
</dbReference>
<dbReference type="SUPFAM" id="SSF50447">
    <property type="entry name" value="Translation proteins"/>
    <property type="match status" value="1"/>
</dbReference>
<sequence>MACLTTQAGLLTDDTSTNFSANDTTSTLTPTTTTLHHSSKGSDNSSTIDNSFEINIIDTPGHIDLIPHVTAALRIVDGALIVVDCLQGFSGSLQTEAVLRQALTEQLKPILVITKLDQAIVEMKLGKEDLYQRLCHLIDSINQIIKTNDSLAGDSTLSPVKGTVVFTCGLNGWGFSLDHFADLYARKFGVDKHSLLKKLWGDHFYDSRHKKWTRHSKDPLAQQQQRGFNLLVLDPIYKILLLCNMDQVPTLLSKLNIQLMDDETMGLEKEALVKLMMRRFLPCGTTLLDAICRCLPSPITAQAYRRLGLSSNDEGPLLSQGIRDCDPNAPLVFYISQMIPRPNGGLYLFGRVFSGTVRRGEKVRIMGPKFYSGSSSRSIPIVKPVINIVQISCEGTSLVEIDSCPAGHLVGLGGLDSWAVPHGTISSAENGWAFMKAVKTSPPMVQVAVDVKEAGDLPKLVQGLSSLAKADLCVTTTSSLSGQHYIAGTGHFHLDLCLKALENVYAKVPLKLGEPTVHYRETVTDRSSITCISKSPNKRNRLFMAAETMDEVLSMAIEQHKIADFGDVRLRANHLADRYGWDVQHGRKIWCFGPDSLGANVLVDTTKAVQYVNEIKDACVVAFQWATKEGPLAEEIMRGCRFNLMDLVSNTDTIHRGSGQIIPTCRRAIYGSMLSAKPGMQEPIYLTQVQCQASSIQRIYRLLCNHRGTLLSEEQSGGLITVKAYLPVSESFAFAQHVPTLQCKFHHWELLQGDPFDPASQVNGIIRQLRIKKGLAHDLPSFDDYHIPMALRSLKSTRDLITHLSSGVGASQLPSSITKISLTYAFKGKNESAGAKHFLHETLPRLQYNNPSVLFELTKSAEPTTKPVVTVHFGEGKSTSIDVPRLHSDVIFEKLMEAKP</sequence>
<evidence type="ECO:0000313" key="11">
    <source>
        <dbReference type="EMBL" id="SAM03593.1"/>
    </source>
</evidence>
<proteinExistence type="predicted"/>
<dbReference type="InterPro" id="IPR009000">
    <property type="entry name" value="Transl_B-barrel_sf"/>
</dbReference>
<dbReference type="InterPro" id="IPR036249">
    <property type="entry name" value="Thioredoxin-like_sf"/>
</dbReference>
<dbReference type="PROSITE" id="PS51722">
    <property type="entry name" value="G_TR_2"/>
    <property type="match status" value="1"/>
</dbReference>
<feature type="compositionally biased region" description="Low complexity" evidence="9">
    <location>
        <begin position="24"/>
        <end position="36"/>
    </location>
</feature>
<protein>
    <recommendedName>
        <fullName evidence="10">Tr-type G domain-containing protein</fullName>
    </recommendedName>
</protein>
<dbReference type="Gene3D" id="2.40.30.10">
    <property type="entry name" value="Translation factors"/>
    <property type="match status" value="1"/>
</dbReference>
<keyword evidence="5" id="KW-0251">Elongation factor</keyword>
<dbReference type="FunFam" id="3.30.70.870:FF:000002">
    <property type="entry name" value="Translation elongation factor 2"/>
    <property type="match status" value="1"/>
</dbReference>
<dbReference type="Gene3D" id="3.90.1430.10">
    <property type="entry name" value="Yeast translation eEF2 (G' domain)"/>
    <property type="match status" value="1"/>
</dbReference>
<dbReference type="SMART" id="SM00916">
    <property type="entry name" value="L51_S25_CI-B8"/>
    <property type="match status" value="1"/>
</dbReference>
<keyword evidence="4" id="KW-0547">Nucleotide-binding</keyword>
<dbReference type="SMART" id="SM00889">
    <property type="entry name" value="EFG_IV"/>
    <property type="match status" value="1"/>
</dbReference>
<dbReference type="AlphaFoldDB" id="A0A163K1N8"/>
<dbReference type="Pfam" id="PF14492">
    <property type="entry name" value="EFG_III"/>
    <property type="match status" value="1"/>
</dbReference>
<keyword evidence="12" id="KW-1185">Reference proteome</keyword>
<dbReference type="Gene3D" id="3.30.70.240">
    <property type="match status" value="1"/>
</dbReference>
<evidence type="ECO:0000259" key="10">
    <source>
        <dbReference type="PROSITE" id="PS51722"/>
    </source>
</evidence>
<keyword evidence="6" id="KW-0648">Protein biosynthesis</keyword>
<dbReference type="GO" id="GO:0005525">
    <property type="term" value="F:GTP binding"/>
    <property type="evidence" value="ECO:0007669"/>
    <property type="project" value="UniProtKB-KW"/>
</dbReference>
<dbReference type="InterPro" id="IPR014721">
    <property type="entry name" value="Ribsml_uS5_D2-typ_fold_subgr"/>
</dbReference>
<evidence type="ECO:0000256" key="6">
    <source>
        <dbReference type="ARBA" id="ARBA00022917"/>
    </source>
</evidence>
<evidence type="ECO:0000256" key="7">
    <source>
        <dbReference type="ARBA" id="ARBA00023128"/>
    </source>
</evidence>
<dbReference type="InterPro" id="IPR000640">
    <property type="entry name" value="EFG_V-like"/>
</dbReference>
<dbReference type="Gene3D" id="3.30.230.10">
    <property type="match status" value="1"/>
</dbReference>
<keyword evidence="7" id="KW-0496">Mitochondrion</keyword>
<evidence type="ECO:0000256" key="8">
    <source>
        <dbReference type="ARBA" id="ARBA00023134"/>
    </source>
</evidence>
<dbReference type="GO" id="GO:0003746">
    <property type="term" value="F:translation elongation factor activity"/>
    <property type="evidence" value="ECO:0007669"/>
    <property type="project" value="UniProtKB-KW"/>
</dbReference>
<evidence type="ECO:0000256" key="3">
    <source>
        <dbReference type="ARBA" id="ARBA00022490"/>
    </source>
</evidence>
<feature type="region of interest" description="Disordered" evidence="9">
    <location>
        <begin position="15"/>
        <end position="46"/>
    </location>
</feature>
<evidence type="ECO:0000256" key="5">
    <source>
        <dbReference type="ARBA" id="ARBA00022768"/>
    </source>
</evidence>
<dbReference type="Gene3D" id="3.30.70.870">
    <property type="entry name" value="Elongation Factor G (Translational Gtpase), domain 3"/>
    <property type="match status" value="1"/>
</dbReference>
<dbReference type="InterPro" id="IPR005517">
    <property type="entry name" value="Transl_elong_EFG/EF2_IV"/>
</dbReference>
<dbReference type="InterPro" id="IPR027417">
    <property type="entry name" value="P-loop_NTPase"/>
</dbReference>
<dbReference type="STRING" id="4829.A0A163K1N8"/>
<evidence type="ECO:0000256" key="9">
    <source>
        <dbReference type="SAM" id="MobiDB-lite"/>
    </source>
</evidence>
<feature type="domain" description="Tr-type G" evidence="10">
    <location>
        <begin position="1"/>
        <end position="196"/>
    </location>
</feature>
<dbReference type="InParanoid" id="A0A163K1N8"/>
<dbReference type="Gene3D" id="3.40.30.10">
    <property type="entry name" value="Glutaredoxin"/>
    <property type="match status" value="1"/>
</dbReference>
<dbReference type="Proteomes" id="UP000078561">
    <property type="component" value="Unassembled WGS sequence"/>
</dbReference>
<dbReference type="Pfam" id="PF05047">
    <property type="entry name" value="L51_S25_CI-B8"/>
    <property type="match status" value="1"/>
</dbReference>
<dbReference type="GO" id="GO:1990904">
    <property type="term" value="C:ribonucleoprotein complex"/>
    <property type="evidence" value="ECO:0007669"/>
    <property type="project" value="TreeGrafter"/>
</dbReference>
<dbReference type="SUPFAM" id="SSF54211">
    <property type="entry name" value="Ribosomal protein S5 domain 2-like"/>
    <property type="match status" value="1"/>
</dbReference>
<dbReference type="GO" id="GO:0003924">
    <property type="term" value="F:GTPase activity"/>
    <property type="evidence" value="ECO:0007669"/>
    <property type="project" value="InterPro"/>
</dbReference>
<dbReference type="SUPFAM" id="SSF52833">
    <property type="entry name" value="Thioredoxin-like"/>
    <property type="match status" value="1"/>
</dbReference>
<evidence type="ECO:0000313" key="12">
    <source>
        <dbReference type="Proteomes" id="UP000078561"/>
    </source>
</evidence>
<dbReference type="InterPro" id="IPR041095">
    <property type="entry name" value="EFG_II"/>
</dbReference>
<dbReference type="FunFam" id="3.30.230.10:FF:000006">
    <property type="entry name" value="Translation elongation factor 2"/>
    <property type="match status" value="1"/>
</dbReference>
<dbReference type="Pfam" id="PF00009">
    <property type="entry name" value="GTP_EFTU"/>
    <property type="match status" value="1"/>
</dbReference>
<dbReference type="EMBL" id="LT554210">
    <property type="protein sequence ID" value="SAM03593.1"/>
    <property type="molecule type" value="Genomic_DNA"/>
</dbReference>
<comment type="subcellular location">
    <subcellularLocation>
        <location evidence="2">Cytoplasm</location>
    </subcellularLocation>
    <subcellularLocation>
        <location evidence="1">Mitochondrion</location>
    </subcellularLocation>
</comment>
<keyword evidence="8" id="KW-0342">GTP-binding</keyword>
<dbReference type="InterPro" id="IPR035647">
    <property type="entry name" value="EFG_III/V"/>
</dbReference>
<evidence type="ECO:0000256" key="2">
    <source>
        <dbReference type="ARBA" id="ARBA00004496"/>
    </source>
</evidence>
<dbReference type="CDD" id="cd16268">
    <property type="entry name" value="EF2_II"/>
    <property type="match status" value="1"/>
</dbReference>